<dbReference type="RefSeq" id="XP_019056160.1">
    <property type="nucleotide sequence ID" value="XM_019200615.1"/>
</dbReference>
<dbReference type="STRING" id="4432.A0A1U8QCX9"/>
<organism evidence="2 3">
    <name type="scientific">Nelumbo nucifera</name>
    <name type="common">Sacred lotus</name>
    <dbReference type="NCBI Taxonomy" id="4432"/>
    <lineage>
        <taxon>Eukaryota</taxon>
        <taxon>Viridiplantae</taxon>
        <taxon>Streptophyta</taxon>
        <taxon>Embryophyta</taxon>
        <taxon>Tracheophyta</taxon>
        <taxon>Spermatophyta</taxon>
        <taxon>Magnoliopsida</taxon>
        <taxon>Proteales</taxon>
        <taxon>Nelumbonaceae</taxon>
        <taxon>Nelumbo</taxon>
    </lineage>
</organism>
<accession>A0A1U8QCX9</accession>
<dbReference type="KEGG" id="nnu:109115944"/>
<dbReference type="OrthoDB" id="128382at2759"/>
<dbReference type="SUPFAM" id="SSF56672">
    <property type="entry name" value="DNA/RNA polymerases"/>
    <property type="match status" value="1"/>
</dbReference>
<dbReference type="InterPro" id="IPR013103">
    <property type="entry name" value="RVT_2"/>
</dbReference>
<dbReference type="Proteomes" id="UP000189703">
    <property type="component" value="Unplaced"/>
</dbReference>
<reference evidence="3" key="1">
    <citation type="submission" date="2025-08" db="UniProtKB">
        <authorList>
            <consortium name="RefSeq"/>
        </authorList>
    </citation>
    <scope>IDENTIFICATION</scope>
</reference>
<gene>
    <name evidence="3" type="primary">LOC109115944</name>
</gene>
<evidence type="ECO:0000259" key="1">
    <source>
        <dbReference type="Pfam" id="PF07727"/>
    </source>
</evidence>
<dbReference type="PANTHER" id="PTHR11439:SF483">
    <property type="entry name" value="PEPTIDE SYNTHASE GLIP-LIKE, PUTATIVE (AFU_ORTHOLOGUE AFUA_3G12920)-RELATED"/>
    <property type="match status" value="1"/>
</dbReference>
<dbReference type="Pfam" id="PF07727">
    <property type="entry name" value="RVT_2"/>
    <property type="match status" value="1"/>
</dbReference>
<feature type="domain" description="Reverse transcriptase Ty1/copia-type" evidence="1">
    <location>
        <begin position="3"/>
        <end position="78"/>
    </location>
</feature>
<dbReference type="InParanoid" id="A0A1U8QCX9"/>
<dbReference type="InterPro" id="IPR043502">
    <property type="entry name" value="DNA/RNA_pol_sf"/>
</dbReference>
<dbReference type="GeneID" id="109115944"/>
<evidence type="ECO:0000313" key="3">
    <source>
        <dbReference type="RefSeq" id="XP_019056160.1"/>
    </source>
</evidence>
<proteinExistence type="predicted"/>
<dbReference type="PANTHER" id="PTHR11439">
    <property type="entry name" value="GAG-POL-RELATED RETROTRANSPOSON"/>
    <property type="match status" value="1"/>
</dbReference>
<dbReference type="AlphaFoldDB" id="A0A1U8QCX9"/>
<evidence type="ECO:0000313" key="2">
    <source>
        <dbReference type="Proteomes" id="UP000189703"/>
    </source>
</evidence>
<keyword evidence="2" id="KW-1185">Reference proteome</keyword>
<sequence>MLIVYVDDIVITGDGIFGIAGLKSFLAIKFEIKDIGNLRYFLGIEVASSMRGIYISQRKYVLDLRQEVGRLDCKPIETLIDPNHKLGVYEKDVLLDKGVYQRLIGCLLYLCLTRLDISYAMGVVSQYMHKPRSSHMQAVNRILAYLYECPGKGILYSNYGRQKVEAYSDVD</sequence>
<protein>
    <submittedName>
        <fullName evidence="3">Uncharacterized protein LOC109115944</fullName>
    </submittedName>
</protein>
<name>A0A1U8QCX9_NELNU</name>